<organism evidence="15 16">
    <name type="scientific">Thermosediminibacter oceani (strain ATCC BAA-1034 / DSM 16646 / JW/IW-1228P)</name>
    <dbReference type="NCBI Taxonomy" id="555079"/>
    <lineage>
        <taxon>Bacteria</taxon>
        <taxon>Bacillati</taxon>
        <taxon>Bacillota</taxon>
        <taxon>Clostridia</taxon>
        <taxon>Thermosediminibacterales</taxon>
        <taxon>Thermosediminibacteraceae</taxon>
        <taxon>Thermosediminibacter</taxon>
    </lineage>
</organism>
<dbReference type="InterPro" id="IPR037005">
    <property type="entry name" value="LuxS_sf"/>
</dbReference>
<evidence type="ECO:0000256" key="1">
    <source>
        <dbReference type="ARBA" id="ARBA00000297"/>
    </source>
</evidence>
<evidence type="ECO:0000256" key="10">
    <source>
        <dbReference type="ARBA" id="ARBA00023239"/>
    </source>
</evidence>
<name>D9RYS3_THEOJ</name>
<evidence type="ECO:0000256" key="6">
    <source>
        <dbReference type="ARBA" id="ARBA00022654"/>
    </source>
</evidence>
<comment type="cofactor">
    <cofactor evidence="14">
        <name>Fe cation</name>
        <dbReference type="ChEBI" id="CHEBI:24875"/>
    </cofactor>
    <text evidence="14">Binds 1 Fe cation per subunit.</text>
</comment>
<sequence>MTVQVESFKLDHTTVKAPYVRLAERIKGPKEDVVVKYDLRLVQPNRDAIPTGGLHTLEHLFAVYFRQYLEDVIDVSPMGCRTGFYLIKFGETPVQELETVFIKVLNKVLETNPEGVPATTEKECGNYKDHSFFTAKEYARLALENFRSRTI</sequence>
<evidence type="ECO:0000256" key="11">
    <source>
        <dbReference type="ARBA" id="ARBA00024654"/>
    </source>
</evidence>
<evidence type="ECO:0000256" key="12">
    <source>
        <dbReference type="ARBA" id="ARBA00030600"/>
    </source>
</evidence>
<dbReference type="HAMAP" id="MF_00091">
    <property type="entry name" value="LuxS"/>
    <property type="match status" value="1"/>
</dbReference>
<dbReference type="OrthoDB" id="9788129at2"/>
<evidence type="ECO:0000256" key="4">
    <source>
        <dbReference type="ARBA" id="ARBA00012240"/>
    </source>
</evidence>
<feature type="binding site" evidence="14">
    <location>
        <position position="59"/>
    </location>
    <ligand>
        <name>Fe cation</name>
        <dbReference type="ChEBI" id="CHEBI:24875"/>
    </ligand>
</feature>
<dbReference type="EMBL" id="CP002131">
    <property type="protein sequence ID" value="ADL08497.1"/>
    <property type="molecule type" value="Genomic_DNA"/>
</dbReference>
<keyword evidence="9 14" id="KW-0408">Iron</keyword>
<feature type="binding site" evidence="14">
    <location>
        <position position="124"/>
    </location>
    <ligand>
        <name>Fe cation</name>
        <dbReference type="ChEBI" id="CHEBI:24875"/>
    </ligand>
</feature>
<dbReference type="GO" id="GO:0009372">
    <property type="term" value="P:quorum sensing"/>
    <property type="evidence" value="ECO:0007669"/>
    <property type="project" value="UniProtKB-UniRule"/>
</dbReference>
<dbReference type="PANTHER" id="PTHR35799">
    <property type="entry name" value="S-RIBOSYLHOMOCYSTEINE LYASE"/>
    <property type="match status" value="1"/>
</dbReference>
<evidence type="ECO:0000256" key="13">
    <source>
        <dbReference type="ARBA" id="ARBA00031777"/>
    </source>
</evidence>
<dbReference type="Pfam" id="PF02664">
    <property type="entry name" value="LuxS"/>
    <property type="match status" value="1"/>
</dbReference>
<evidence type="ECO:0000256" key="3">
    <source>
        <dbReference type="ARBA" id="ARBA00011738"/>
    </source>
</evidence>
<keyword evidence="7 14" id="KW-0479">Metal-binding</keyword>
<dbReference type="eggNOG" id="COG1854">
    <property type="taxonomic scope" value="Bacteria"/>
</dbReference>
<dbReference type="Proteomes" id="UP000000272">
    <property type="component" value="Chromosome"/>
</dbReference>
<dbReference type="EC" id="4.4.1.21" evidence="4 14"/>
<dbReference type="SUPFAM" id="SSF63411">
    <property type="entry name" value="LuxS/MPP-like metallohydrolase"/>
    <property type="match status" value="1"/>
</dbReference>
<comment type="function">
    <text evidence="11 14">Involved in the synthesis of autoinducer 2 (AI-2) which is secreted by bacteria and is used to communicate both the cell density and the metabolic potential of the environment. The regulation of gene expression in response to changes in cell density is called quorum sensing. Catalyzes the transformation of S-ribosylhomocysteine (RHC) to homocysteine (HC) and 4,5-dihydroxy-2,3-pentadione (DPD).</text>
</comment>
<dbReference type="PANTHER" id="PTHR35799:SF1">
    <property type="entry name" value="S-RIBOSYLHOMOCYSTEINE LYASE"/>
    <property type="match status" value="1"/>
</dbReference>
<comment type="similarity">
    <text evidence="2 14">Belongs to the LuxS family.</text>
</comment>
<reference evidence="15 16" key="1">
    <citation type="journal article" date="2010" name="Stand. Genomic Sci.">
        <title>Complete genome sequence of Thermosediminibacter oceani type strain (JW/IW-1228P).</title>
        <authorList>
            <person name="Pitluck S."/>
            <person name="Yasawong M."/>
            <person name="Munk C."/>
            <person name="Nolan M."/>
            <person name="Lapidus A."/>
            <person name="Lucas S."/>
            <person name="Glavina Del Rio T."/>
            <person name="Tice H."/>
            <person name="Cheng J.F."/>
            <person name="Bruce D."/>
            <person name="Detter C."/>
            <person name="Tapia R."/>
            <person name="Han C."/>
            <person name="Goodwin L."/>
            <person name="Liolios K."/>
            <person name="Ivanova N."/>
            <person name="Mavromatis K."/>
            <person name="Mikhailova N."/>
            <person name="Pati A."/>
            <person name="Chen A."/>
            <person name="Palaniappan K."/>
            <person name="Land M."/>
            <person name="Hauser L."/>
            <person name="Chang Y.J."/>
            <person name="Jeffries C.D."/>
            <person name="Rohde M."/>
            <person name="Spring S."/>
            <person name="Sikorski J."/>
            <person name="Goker M."/>
            <person name="Woyke T."/>
            <person name="Bristow J."/>
            <person name="Eisen J.A."/>
            <person name="Markowitz V."/>
            <person name="Hugenholtz P."/>
            <person name="Kyrpides N.C."/>
            <person name="Klenk H.P."/>
        </authorList>
    </citation>
    <scope>NUCLEOTIDE SEQUENCE [LARGE SCALE GENOMIC DNA]</scope>
    <source>
        <strain evidence="16">ATCC BAA-1034 / DSM 16646 / JW/IW-1228P</strain>
    </source>
</reference>
<dbReference type="GO" id="GO:0005506">
    <property type="term" value="F:iron ion binding"/>
    <property type="evidence" value="ECO:0007669"/>
    <property type="project" value="InterPro"/>
</dbReference>
<evidence type="ECO:0000256" key="5">
    <source>
        <dbReference type="ARBA" id="ARBA00015130"/>
    </source>
</evidence>
<evidence type="ECO:0000313" key="16">
    <source>
        <dbReference type="Proteomes" id="UP000000272"/>
    </source>
</evidence>
<evidence type="ECO:0000256" key="2">
    <source>
        <dbReference type="ARBA" id="ARBA00007311"/>
    </source>
</evidence>
<evidence type="ECO:0000256" key="9">
    <source>
        <dbReference type="ARBA" id="ARBA00023004"/>
    </source>
</evidence>
<dbReference type="HOGENOM" id="CLU_107531_2_0_9"/>
<evidence type="ECO:0000256" key="7">
    <source>
        <dbReference type="ARBA" id="ARBA00022723"/>
    </source>
</evidence>
<dbReference type="InterPro" id="IPR011249">
    <property type="entry name" value="Metalloenz_LuxS/M16"/>
</dbReference>
<protein>
    <recommendedName>
        <fullName evidence="5 14">S-ribosylhomocysteine lyase</fullName>
        <ecNumber evidence="4 14">4.4.1.21</ecNumber>
    </recommendedName>
    <alternativeName>
        <fullName evidence="12 14">AI-2 synthesis protein</fullName>
    </alternativeName>
    <alternativeName>
        <fullName evidence="13 14">Autoinducer-2 production protein LuxS</fullName>
    </alternativeName>
</protein>
<evidence type="ECO:0000256" key="14">
    <source>
        <dbReference type="HAMAP-Rule" id="MF_00091"/>
    </source>
</evidence>
<keyword evidence="8 14" id="KW-0071">Autoinducer synthesis</keyword>
<dbReference type="AlphaFoldDB" id="D9RYS3"/>
<dbReference type="PIRSF" id="PIRSF006160">
    <property type="entry name" value="AI2"/>
    <property type="match status" value="1"/>
</dbReference>
<dbReference type="STRING" id="555079.Toce_1763"/>
<evidence type="ECO:0000256" key="8">
    <source>
        <dbReference type="ARBA" id="ARBA00022929"/>
    </source>
</evidence>
<keyword evidence="16" id="KW-1185">Reference proteome</keyword>
<comment type="catalytic activity">
    <reaction evidence="1 14">
        <text>S-(5-deoxy-D-ribos-5-yl)-L-homocysteine = (S)-4,5-dihydroxypentane-2,3-dione + L-homocysteine</text>
        <dbReference type="Rhea" id="RHEA:17753"/>
        <dbReference type="ChEBI" id="CHEBI:29484"/>
        <dbReference type="ChEBI" id="CHEBI:58195"/>
        <dbReference type="ChEBI" id="CHEBI:58199"/>
        <dbReference type="EC" id="4.4.1.21"/>
    </reaction>
</comment>
<dbReference type="PRINTS" id="PR01487">
    <property type="entry name" value="LUXSPROTEIN"/>
</dbReference>
<dbReference type="GO" id="GO:0043768">
    <property type="term" value="F:S-ribosylhomocysteine lyase activity"/>
    <property type="evidence" value="ECO:0007669"/>
    <property type="project" value="UniProtKB-UniRule"/>
</dbReference>
<dbReference type="RefSeq" id="WP_013276519.1">
    <property type="nucleotide sequence ID" value="NC_014377.1"/>
</dbReference>
<evidence type="ECO:0000313" key="15">
    <source>
        <dbReference type="EMBL" id="ADL08497.1"/>
    </source>
</evidence>
<keyword evidence="6 14" id="KW-0673">Quorum sensing</keyword>
<dbReference type="KEGG" id="toc:Toce_1763"/>
<accession>D9RYS3</accession>
<comment type="subunit">
    <text evidence="3 14">Homodimer.</text>
</comment>
<feature type="binding site" evidence="14">
    <location>
        <position position="55"/>
    </location>
    <ligand>
        <name>Fe cation</name>
        <dbReference type="ChEBI" id="CHEBI:24875"/>
    </ligand>
</feature>
<keyword evidence="10 14" id="KW-0456">Lyase</keyword>
<dbReference type="NCBIfam" id="NF002606">
    <property type="entry name" value="PRK02260.2-4"/>
    <property type="match status" value="1"/>
</dbReference>
<dbReference type="InterPro" id="IPR003815">
    <property type="entry name" value="S-ribosylhomocysteinase"/>
</dbReference>
<gene>
    <name evidence="14" type="primary">luxS</name>
    <name evidence="15" type="ordered locus">Toce_1763</name>
</gene>
<proteinExistence type="inferred from homology"/>
<dbReference type="Gene3D" id="3.30.1360.80">
    <property type="entry name" value="S-ribosylhomocysteinase (LuxS)"/>
    <property type="match status" value="1"/>
</dbReference>